<dbReference type="Pfam" id="PF13432">
    <property type="entry name" value="TPR_16"/>
    <property type="match status" value="2"/>
</dbReference>
<dbReference type="KEGG" id="sflv:IC614_10030"/>
<dbReference type="Proteomes" id="UP000594873">
    <property type="component" value="Chromosome"/>
</dbReference>
<feature type="compositionally biased region" description="Low complexity" evidence="2">
    <location>
        <begin position="231"/>
        <end position="248"/>
    </location>
</feature>
<dbReference type="InterPro" id="IPR011990">
    <property type="entry name" value="TPR-like_helical_dom_sf"/>
</dbReference>
<evidence type="ECO:0000256" key="1">
    <source>
        <dbReference type="PROSITE-ProRule" id="PRU00339"/>
    </source>
</evidence>
<dbReference type="SMART" id="SM00028">
    <property type="entry name" value="TPR"/>
    <property type="match status" value="5"/>
</dbReference>
<sequence length="248" mass="25554">MILSLLTAALLQTAAVPAPDGAYKNCLAEVRSAPAKAVETASDWRVKGGGLPARQCLGLAYVALERWQDAAVAYEQAAREAEGTKTPAAADFWTQSGNAWLAMNDAVRARAAFDAALKIEGTAPELTGEIHLDRARAGVALGDMSGARADIDAGLKLVPGDPFAWYLSAALALRENALSRAEADIAKALALAPDDADVLLQAGTIAGKAGKSDEARGFYERAAKADPNSEAGRAASAALADGAPPQSR</sequence>
<dbReference type="InterPro" id="IPR019734">
    <property type="entry name" value="TPR_rpt"/>
</dbReference>
<feature type="region of interest" description="Disordered" evidence="2">
    <location>
        <begin position="223"/>
        <end position="248"/>
    </location>
</feature>
<protein>
    <submittedName>
        <fullName evidence="3">Tetratricopeptide repeat protein</fullName>
    </submittedName>
</protein>
<name>A0A7T2GIT5_9SPHN</name>
<evidence type="ECO:0000313" key="4">
    <source>
        <dbReference type="Proteomes" id="UP000594873"/>
    </source>
</evidence>
<accession>A0A7T2GIT5</accession>
<proteinExistence type="predicted"/>
<dbReference type="AlphaFoldDB" id="A0A7T2GIT5"/>
<dbReference type="EMBL" id="CP065592">
    <property type="protein sequence ID" value="QPQ54658.1"/>
    <property type="molecule type" value="Genomic_DNA"/>
</dbReference>
<feature type="repeat" description="TPR" evidence="1">
    <location>
        <begin position="196"/>
        <end position="229"/>
    </location>
</feature>
<dbReference type="SUPFAM" id="SSF48452">
    <property type="entry name" value="TPR-like"/>
    <property type="match status" value="1"/>
</dbReference>
<keyword evidence="4" id="KW-1185">Reference proteome</keyword>
<evidence type="ECO:0000256" key="2">
    <source>
        <dbReference type="SAM" id="MobiDB-lite"/>
    </source>
</evidence>
<keyword evidence="1" id="KW-0802">TPR repeat</keyword>
<dbReference type="RefSeq" id="WP_200971246.1">
    <property type="nucleotide sequence ID" value="NZ_CP065592.1"/>
</dbReference>
<dbReference type="Gene3D" id="1.25.40.10">
    <property type="entry name" value="Tetratricopeptide repeat domain"/>
    <property type="match status" value="2"/>
</dbReference>
<evidence type="ECO:0000313" key="3">
    <source>
        <dbReference type="EMBL" id="QPQ54658.1"/>
    </source>
</evidence>
<dbReference type="PROSITE" id="PS50005">
    <property type="entry name" value="TPR"/>
    <property type="match status" value="1"/>
</dbReference>
<organism evidence="3 4">
    <name type="scientific">Allosphingosinicella flava</name>
    <dbReference type="NCBI Taxonomy" id="2771430"/>
    <lineage>
        <taxon>Bacteria</taxon>
        <taxon>Pseudomonadati</taxon>
        <taxon>Pseudomonadota</taxon>
        <taxon>Alphaproteobacteria</taxon>
        <taxon>Sphingomonadales</taxon>
        <taxon>Sphingomonadaceae</taxon>
        <taxon>Allosphingosinicella</taxon>
    </lineage>
</organism>
<reference evidence="3 4" key="1">
    <citation type="submission" date="2020-11" db="EMBL/GenBank/DDBJ databases">
        <title>Genome seq and assembly of Sphingosinicella sp.</title>
        <authorList>
            <person name="Chhetri G."/>
        </authorList>
    </citation>
    <scope>NUCLEOTIDE SEQUENCE [LARGE SCALE GENOMIC DNA]</scope>
    <source>
        <strain evidence="3 4">UDD2</strain>
    </source>
</reference>
<gene>
    <name evidence="3" type="ORF">IC614_10030</name>
</gene>